<dbReference type="Proteomes" id="UP000001067">
    <property type="component" value="Unassembled WGS sequence"/>
</dbReference>
<protein>
    <recommendedName>
        <fullName evidence="2">HAT C-terminal dimerisation domain-containing protein</fullName>
    </recommendedName>
</protein>
<feature type="region of interest" description="Disordered" evidence="1">
    <location>
        <begin position="48"/>
        <end position="77"/>
    </location>
</feature>
<accession>E3RYL1</accession>
<dbReference type="GO" id="GO:0046983">
    <property type="term" value="F:protein dimerization activity"/>
    <property type="evidence" value="ECO:0007669"/>
    <property type="project" value="InterPro"/>
</dbReference>
<feature type="compositionally biased region" description="Polar residues" evidence="1">
    <location>
        <begin position="61"/>
        <end position="70"/>
    </location>
</feature>
<evidence type="ECO:0000256" key="1">
    <source>
        <dbReference type="SAM" id="MobiDB-lite"/>
    </source>
</evidence>
<sequence length="77" mass="8327">MATDILSIPATSCECERCFSTAKRTITDDRNRLNADLLKLDRYIKSLDTSDSSSTGNSNSEAVGNSGNSRDYSDDVG</sequence>
<evidence type="ECO:0000313" key="4">
    <source>
        <dbReference type="Proteomes" id="UP000001067"/>
    </source>
</evidence>
<keyword evidence="4" id="KW-1185">Reference proteome</keyword>
<dbReference type="KEGG" id="pte:PTT_14648"/>
<feature type="compositionally biased region" description="Low complexity" evidence="1">
    <location>
        <begin position="48"/>
        <end position="60"/>
    </location>
</feature>
<evidence type="ECO:0000313" key="3">
    <source>
        <dbReference type="EMBL" id="EFQ89188.1"/>
    </source>
</evidence>
<evidence type="ECO:0000259" key="2">
    <source>
        <dbReference type="Pfam" id="PF05699"/>
    </source>
</evidence>
<proteinExistence type="predicted"/>
<gene>
    <name evidence="3" type="ORF">PTT_14648</name>
</gene>
<dbReference type="HOGENOM" id="CLU_2639302_0_0_1"/>
<dbReference type="SUPFAM" id="SSF53098">
    <property type="entry name" value="Ribonuclease H-like"/>
    <property type="match status" value="1"/>
</dbReference>
<name>E3RYL1_PYRTT</name>
<dbReference type="InterPro" id="IPR008906">
    <property type="entry name" value="HATC_C_dom"/>
</dbReference>
<dbReference type="EMBL" id="GL535920">
    <property type="protein sequence ID" value="EFQ89188.1"/>
    <property type="molecule type" value="Genomic_DNA"/>
</dbReference>
<organism evidence="4">
    <name type="scientific">Pyrenophora teres f. teres (strain 0-1)</name>
    <name type="common">Barley net blotch fungus</name>
    <name type="synonym">Drechslera teres f. teres</name>
    <dbReference type="NCBI Taxonomy" id="861557"/>
    <lineage>
        <taxon>Eukaryota</taxon>
        <taxon>Fungi</taxon>
        <taxon>Dikarya</taxon>
        <taxon>Ascomycota</taxon>
        <taxon>Pezizomycotina</taxon>
        <taxon>Dothideomycetes</taxon>
        <taxon>Pleosporomycetidae</taxon>
        <taxon>Pleosporales</taxon>
        <taxon>Pleosporineae</taxon>
        <taxon>Pleosporaceae</taxon>
        <taxon>Pyrenophora</taxon>
    </lineage>
</organism>
<reference evidence="3 4" key="1">
    <citation type="journal article" date="2010" name="Genome Biol.">
        <title>A first genome assembly of the barley fungal pathogen Pyrenophora teres f. teres.</title>
        <authorList>
            <person name="Ellwood S.R."/>
            <person name="Liu Z."/>
            <person name="Syme R.A."/>
            <person name="Lai Z."/>
            <person name="Hane J.K."/>
            <person name="Keiper F."/>
            <person name="Moffat C.S."/>
            <person name="Oliver R.P."/>
            <person name="Friesen T.L."/>
        </authorList>
    </citation>
    <scope>NUCLEOTIDE SEQUENCE [LARGE SCALE GENOMIC DNA]</scope>
    <source>
        <strain evidence="3 4">0-1</strain>
    </source>
</reference>
<feature type="domain" description="HAT C-terminal dimerisation" evidence="2">
    <location>
        <begin position="1"/>
        <end position="37"/>
    </location>
</feature>
<dbReference type="InterPro" id="IPR012337">
    <property type="entry name" value="RNaseH-like_sf"/>
</dbReference>
<dbReference type="Pfam" id="PF05699">
    <property type="entry name" value="Dimer_Tnp_hAT"/>
    <property type="match status" value="1"/>
</dbReference>
<dbReference type="OrthoDB" id="3944237at2759"/>
<dbReference type="AlphaFoldDB" id="E3RYL1"/>